<dbReference type="EMBL" id="JARKIE010000163">
    <property type="protein sequence ID" value="KAJ7673379.1"/>
    <property type="molecule type" value="Genomic_DNA"/>
</dbReference>
<keyword evidence="3" id="KW-1185">Reference proteome</keyword>
<proteinExistence type="predicted"/>
<gene>
    <name evidence="2" type="ORF">B0H17DRAFT_1140976</name>
</gene>
<dbReference type="Proteomes" id="UP001221757">
    <property type="component" value="Unassembled WGS sequence"/>
</dbReference>
<reference evidence="2" key="1">
    <citation type="submission" date="2023-03" db="EMBL/GenBank/DDBJ databases">
        <title>Massive genome expansion in bonnet fungi (Mycena s.s.) driven by repeated elements and novel gene families across ecological guilds.</title>
        <authorList>
            <consortium name="Lawrence Berkeley National Laboratory"/>
            <person name="Harder C.B."/>
            <person name="Miyauchi S."/>
            <person name="Viragh M."/>
            <person name="Kuo A."/>
            <person name="Thoen E."/>
            <person name="Andreopoulos B."/>
            <person name="Lu D."/>
            <person name="Skrede I."/>
            <person name="Drula E."/>
            <person name="Henrissat B."/>
            <person name="Morin E."/>
            <person name="Kohler A."/>
            <person name="Barry K."/>
            <person name="LaButti K."/>
            <person name="Morin E."/>
            <person name="Salamov A."/>
            <person name="Lipzen A."/>
            <person name="Mereny Z."/>
            <person name="Hegedus B."/>
            <person name="Baldrian P."/>
            <person name="Stursova M."/>
            <person name="Weitz H."/>
            <person name="Taylor A."/>
            <person name="Grigoriev I.V."/>
            <person name="Nagy L.G."/>
            <person name="Martin F."/>
            <person name="Kauserud H."/>
        </authorList>
    </citation>
    <scope>NUCLEOTIDE SEQUENCE</scope>
    <source>
        <strain evidence="2">CBHHK067</strain>
    </source>
</reference>
<feature type="region of interest" description="Disordered" evidence="1">
    <location>
        <begin position="466"/>
        <end position="485"/>
    </location>
</feature>
<accession>A0AAD7G9J7</accession>
<sequence>MYEITKGFGERKILRKHYRSIKVGGFSPTISYGPLKRGIQKEAKEHQALEDKLRKEVRFLMETSRTQTIVLKLSINNELSSDSDSPHHHFNSIVKTLACTSTEDDRKSVVKFATATTPSPLLGLLLKHQDIVEWGSRVHSIDVFATNGLLPRRRRSGGGGYYQLVYLASTNCNLASMSELLAEGKEVDHCKIADWLQSTAADQPPADMMTELVPLFDTAFKTHLLDRMKFFALASSNSWTTGMAAYIVDVKLEVSRYIESLMKNGVETEDLDHLEALPVRLNAVFTGQLMAGYPFVPDVAGGVPLLCPTFVHTLYGLFMTMSPTLSLISGGWSLELPTLKLNAHWHQGAIHGEAHSTIGNMFHFAPPHRIKPGLRPGLVCRHTTPAISVYFGLGGQIMMVWPPRHHRDQRSPTGTQAGRASLDRCVYPRLPEIEAVLKKMTVEGQYEMAKDTSLTVVVQCRGGCRQDPGPRSDHGNHLSSLPRRFRMTCPPSKPNLATPTEFSYKHCNLVIGFATQEDPESFYFEGIEVLGPRGPTDSATTKRKRNVVDKDEEHAKHARSQRIGTRRRRRKRIGWSRMLEVEWGWMDEG</sequence>
<dbReference type="AlphaFoldDB" id="A0AAD7G9J7"/>
<evidence type="ECO:0000313" key="2">
    <source>
        <dbReference type="EMBL" id="KAJ7673379.1"/>
    </source>
</evidence>
<protein>
    <submittedName>
        <fullName evidence="2">Uncharacterized protein</fullName>
    </submittedName>
</protein>
<feature type="compositionally biased region" description="Basic residues" evidence="1">
    <location>
        <begin position="556"/>
        <end position="569"/>
    </location>
</feature>
<name>A0AAD7G9J7_MYCRO</name>
<evidence type="ECO:0000256" key="1">
    <source>
        <dbReference type="SAM" id="MobiDB-lite"/>
    </source>
</evidence>
<organism evidence="2 3">
    <name type="scientific">Mycena rosella</name>
    <name type="common">Pink bonnet</name>
    <name type="synonym">Agaricus rosellus</name>
    <dbReference type="NCBI Taxonomy" id="1033263"/>
    <lineage>
        <taxon>Eukaryota</taxon>
        <taxon>Fungi</taxon>
        <taxon>Dikarya</taxon>
        <taxon>Basidiomycota</taxon>
        <taxon>Agaricomycotina</taxon>
        <taxon>Agaricomycetes</taxon>
        <taxon>Agaricomycetidae</taxon>
        <taxon>Agaricales</taxon>
        <taxon>Marasmiineae</taxon>
        <taxon>Mycenaceae</taxon>
        <taxon>Mycena</taxon>
    </lineage>
</organism>
<evidence type="ECO:0000313" key="3">
    <source>
        <dbReference type="Proteomes" id="UP001221757"/>
    </source>
</evidence>
<feature type="region of interest" description="Disordered" evidence="1">
    <location>
        <begin position="549"/>
        <end position="569"/>
    </location>
</feature>
<comment type="caution">
    <text evidence="2">The sequence shown here is derived from an EMBL/GenBank/DDBJ whole genome shotgun (WGS) entry which is preliminary data.</text>
</comment>